<feature type="coiled-coil region" evidence="1">
    <location>
        <begin position="65"/>
        <end position="92"/>
    </location>
</feature>
<evidence type="ECO:0000256" key="1">
    <source>
        <dbReference type="SAM" id="Coils"/>
    </source>
</evidence>
<sequence length="104" mass="11141">MANLALTPGHLDNLAGKQDRAAEMTAEAATAANGIPTAVWVTHGVISSSSNIRFVEAEAARRMAAENMRKVAADLAAKLRTAKETYASVDEELSRNIDKQMISR</sequence>
<dbReference type="Pfam" id="PF10824">
    <property type="entry name" value="T7SS_ESX_EspC"/>
    <property type="match status" value="1"/>
</dbReference>
<dbReference type="EMBL" id="VTZN01000007">
    <property type="protein sequence ID" value="KAA1251795.1"/>
    <property type="molecule type" value="Genomic_DNA"/>
</dbReference>
<accession>A0A5B1BVN3</accession>
<dbReference type="Proteomes" id="UP000324701">
    <property type="component" value="Unassembled WGS sequence"/>
</dbReference>
<evidence type="ECO:0000313" key="3">
    <source>
        <dbReference type="Proteomes" id="UP000324701"/>
    </source>
</evidence>
<dbReference type="GO" id="GO:0009306">
    <property type="term" value="P:protein secretion"/>
    <property type="evidence" value="ECO:0007669"/>
    <property type="project" value="InterPro"/>
</dbReference>
<dbReference type="AlphaFoldDB" id="A0A5B1BVN3"/>
<protein>
    <submittedName>
        <fullName evidence="2">ESX-1 secretion-associated protein</fullName>
    </submittedName>
</protein>
<name>A0A5B1BVN3_MYCSI</name>
<gene>
    <name evidence="2" type="ORF">F0Q45_02450</name>
</gene>
<evidence type="ECO:0000313" key="2">
    <source>
        <dbReference type="EMBL" id="KAA1251795.1"/>
    </source>
</evidence>
<organism evidence="2 3">
    <name type="scientific">Mycobacterium simiae</name>
    <name type="common">Mycobacterium habana</name>
    <dbReference type="NCBI Taxonomy" id="1784"/>
    <lineage>
        <taxon>Bacteria</taxon>
        <taxon>Bacillati</taxon>
        <taxon>Actinomycetota</taxon>
        <taxon>Actinomycetes</taxon>
        <taxon>Mycobacteriales</taxon>
        <taxon>Mycobacteriaceae</taxon>
        <taxon>Mycobacterium</taxon>
        <taxon>Mycobacterium simiae complex</taxon>
    </lineage>
</organism>
<dbReference type="OrthoDB" id="4735631at2"/>
<keyword evidence="3" id="KW-1185">Reference proteome</keyword>
<proteinExistence type="predicted"/>
<dbReference type="InterPro" id="IPR022536">
    <property type="entry name" value="EspC"/>
</dbReference>
<reference evidence="2 3" key="1">
    <citation type="submission" date="2019-09" db="EMBL/GenBank/DDBJ databases">
        <title>Report of infection by Mycobacterium simiae a patient suffering from pulmonary tuberculosis.</title>
        <authorList>
            <person name="Mohanty P.S."/>
            <person name="Bansal A.K."/>
            <person name="Singh H."/>
            <person name="Sharma S."/>
            <person name="Patil S.A."/>
            <person name="Upadhaya P."/>
            <person name="Singh P.K."/>
            <person name="Kumar D."/>
            <person name="Kumar S."/>
            <person name="Singh R.K."/>
            <person name="Chaudhary B."/>
        </authorList>
    </citation>
    <scope>NUCLEOTIDE SEQUENCE [LARGE SCALE GENOMIC DNA]</scope>
    <source>
        <strain evidence="2 3">JAL-560-SIM</strain>
    </source>
</reference>
<comment type="caution">
    <text evidence="2">The sequence shown here is derived from an EMBL/GenBank/DDBJ whole genome shotgun (WGS) entry which is preliminary data.</text>
</comment>
<keyword evidence="1" id="KW-0175">Coiled coil</keyword>